<gene>
    <name evidence="1" type="ORF">ANN_00671</name>
</gene>
<proteinExistence type="predicted"/>
<evidence type="ECO:0000313" key="1">
    <source>
        <dbReference type="EMBL" id="KAJ4449273.1"/>
    </source>
</evidence>
<sequence length="76" mass="8136">MAGLCEGDNETAGSLKAICKKLATKAATRGHYFQQARMQSKMSALPAWNPSQKQAPWEPGLSLDSPFDVLASAVEV</sequence>
<organism evidence="1 2">
    <name type="scientific">Periplaneta americana</name>
    <name type="common">American cockroach</name>
    <name type="synonym">Blatta americana</name>
    <dbReference type="NCBI Taxonomy" id="6978"/>
    <lineage>
        <taxon>Eukaryota</taxon>
        <taxon>Metazoa</taxon>
        <taxon>Ecdysozoa</taxon>
        <taxon>Arthropoda</taxon>
        <taxon>Hexapoda</taxon>
        <taxon>Insecta</taxon>
        <taxon>Pterygota</taxon>
        <taxon>Neoptera</taxon>
        <taxon>Polyneoptera</taxon>
        <taxon>Dictyoptera</taxon>
        <taxon>Blattodea</taxon>
        <taxon>Blattoidea</taxon>
        <taxon>Blattidae</taxon>
        <taxon>Blattinae</taxon>
        <taxon>Periplaneta</taxon>
    </lineage>
</organism>
<keyword evidence="2" id="KW-1185">Reference proteome</keyword>
<comment type="caution">
    <text evidence="1">The sequence shown here is derived from an EMBL/GenBank/DDBJ whole genome shotgun (WGS) entry which is preliminary data.</text>
</comment>
<name>A0ABQ8TSI3_PERAM</name>
<evidence type="ECO:0000313" key="2">
    <source>
        <dbReference type="Proteomes" id="UP001148838"/>
    </source>
</evidence>
<dbReference type="Proteomes" id="UP001148838">
    <property type="component" value="Unassembled WGS sequence"/>
</dbReference>
<reference evidence="1 2" key="1">
    <citation type="journal article" date="2022" name="Allergy">
        <title>Genome assembly and annotation of Periplaneta americana reveal a comprehensive cockroach allergen profile.</title>
        <authorList>
            <person name="Wang L."/>
            <person name="Xiong Q."/>
            <person name="Saelim N."/>
            <person name="Wang L."/>
            <person name="Nong W."/>
            <person name="Wan A.T."/>
            <person name="Shi M."/>
            <person name="Liu X."/>
            <person name="Cao Q."/>
            <person name="Hui J.H.L."/>
            <person name="Sookrung N."/>
            <person name="Leung T.F."/>
            <person name="Tungtrongchitr A."/>
            <person name="Tsui S.K.W."/>
        </authorList>
    </citation>
    <scope>NUCLEOTIDE SEQUENCE [LARGE SCALE GENOMIC DNA]</scope>
    <source>
        <strain evidence="1">PWHHKU_190912</strain>
    </source>
</reference>
<dbReference type="EMBL" id="JAJSOF020000003">
    <property type="protein sequence ID" value="KAJ4449273.1"/>
    <property type="molecule type" value="Genomic_DNA"/>
</dbReference>
<protein>
    <submittedName>
        <fullName evidence="1">Uncharacterized protein</fullName>
    </submittedName>
</protein>
<accession>A0ABQ8TSI3</accession>